<dbReference type="EMBL" id="BARW01027358">
    <property type="protein sequence ID" value="GAJ15070.1"/>
    <property type="molecule type" value="Genomic_DNA"/>
</dbReference>
<organism evidence="1">
    <name type="scientific">marine sediment metagenome</name>
    <dbReference type="NCBI Taxonomy" id="412755"/>
    <lineage>
        <taxon>unclassified sequences</taxon>
        <taxon>metagenomes</taxon>
        <taxon>ecological metagenomes</taxon>
    </lineage>
</organism>
<reference evidence="1" key="1">
    <citation type="journal article" date="2014" name="Front. Microbiol.">
        <title>High frequency of phylogenetically diverse reductive dehalogenase-homologous genes in deep subseafloor sedimentary metagenomes.</title>
        <authorList>
            <person name="Kawai M."/>
            <person name="Futagami T."/>
            <person name="Toyoda A."/>
            <person name="Takaki Y."/>
            <person name="Nishi S."/>
            <person name="Hori S."/>
            <person name="Arai W."/>
            <person name="Tsubouchi T."/>
            <person name="Morono Y."/>
            <person name="Uchiyama I."/>
            <person name="Ito T."/>
            <person name="Fujiyama A."/>
            <person name="Inagaki F."/>
            <person name="Takami H."/>
        </authorList>
    </citation>
    <scope>NUCLEOTIDE SEQUENCE</scope>
    <source>
        <strain evidence="1">Expedition CK06-06</strain>
    </source>
</reference>
<dbReference type="AlphaFoldDB" id="X1VW06"/>
<evidence type="ECO:0000313" key="1">
    <source>
        <dbReference type="EMBL" id="GAJ15070.1"/>
    </source>
</evidence>
<sequence>MRTECKFCGNREKKDFCSKDNSMKQYVWYDASEEFCSKECCRAYSIWYELSEINVSLKNLSNNR</sequence>
<protein>
    <submittedName>
        <fullName evidence="1">Uncharacterized protein</fullName>
    </submittedName>
</protein>
<accession>X1VW06</accession>
<name>X1VW06_9ZZZZ</name>
<proteinExistence type="predicted"/>
<gene>
    <name evidence="1" type="ORF">S12H4_44405</name>
</gene>
<comment type="caution">
    <text evidence="1">The sequence shown here is derived from an EMBL/GenBank/DDBJ whole genome shotgun (WGS) entry which is preliminary data.</text>
</comment>